<accession>A0A386HS62</accession>
<proteinExistence type="predicted"/>
<keyword evidence="2" id="KW-1185">Reference proteome</keyword>
<dbReference type="OrthoDB" id="7432683at2"/>
<dbReference type="Pfam" id="PF13715">
    <property type="entry name" value="CarbopepD_reg_2"/>
    <property type="match status" value="1"/>
</dbReference>
<dbReference type="Proteomes" id="UP000266118">
    <property type="component" value="Chromosome"/>
</dbReference>
<protein>
    <recommendedName>
        <fullName evidence="3">Carboxypeptidase-like regulatory domain-containing protein</fullName>
    </recommendedName>
</protein>
<evidence type="ECO:0000313" key="1">
    <source>
        <dbReference type="EMBL" id="AYD48310.1"/>
    </source>
</evidence>
<dbReference type="EMBL" id="CP032489">
    <property type="protein sequence ID" value="AYD48310.1"/>
    <property type="molecule type" value="Genomic_DNA"/>
</dbReference>
<organism evidence="1 2">
    <name type="scientific">Arachidicoccus soli</name>
    <dbReference type="NCBI Taxonomy" id="2341117"/>
    <lineage>
        <taxon>Bacteria</taxon>
        <taxon>Pseudomonadati</taxon>
        <taxon>Bacteroidota</taxon>
        <taxon>Chitinophagia</taxon>
        <taxon>Chitinophagales</taxon>
        <taxon>Chitinophagaceae</taxon>
        <taxon>Arachidicoccus</taxon>
    </lineage>
</organism>
<name>A0A386HS62_9BACT</name>
<dbReference type="InterPro" id="IPR008969">
    <property type="entry name" value="CarboxyPept-like_regulatory"/>
</dbReference>
<dbReference type="KEGG" id="ark:D6B99_12285"/>
<sequence>MVFCFFLFLCALHSKAQKPGGGLKVSGIVKDIKGKVLPGATIRVLGTKSIALSTVSGDFSLTANSGDTLEVSYVGYES</sequence>
<evidence type="ECO:0008006" key="3">
    <source>
        <dbReference type="Google" id="ProtNLM"/>
    </source>
</evidence>
<dbReference type="SUPFAM" id="SSF49464">
    <property type="entry name" value="Carboxypeptidase regulatory domain-like"/>
    <property type="match status" value="1"/>
</dbReference>
<dbReference type="AlphaFoldDB" id="A0A386HS62"/>
<gene>
    <name evidence="1" type="ORF">D6B99_12285</name>
</gene>
<evidence type="ECO:0000313" key="2">
    <source>
        <dbReference type="Proteomes" id="UP000266118"/>
    </source>
</evidence>
<reference evidence="1 2" key="1">
    <citation type="submission" date="2018-09" db="EMBL/GenBank/DDBJ databases">
        <title>Arachidicoccus sp. nov., a bacterium isolated from soil.</title>
        <authorList>
            <person name="Weon H.-Y."/>
            <person name="Kwon S.-W."/>
            <person name="Lee S.A."/>
        </authorList>
    </citation>
    <scope>NUCLEOTIDE SEQUENCE [LARGE SCALE GENOMIC DNA]</scope>
    <source>
        <strain evidence="1 2">KIS59-12</strain>
    </source>
</reference>
<dbReference type="Gene3D" id="2.60.40.1120">
    <property type="entry name" value="Carboxypeptidase-like, regulatory domain"/>
    <property type="match status" value="1"/>
</dbReference>